<comment type="similarity">
    <text evidence="3 8">Belongs to the DDOST 48 kDa subunit family.</text>
</comment>
<feature type="domain" description="OST48 N-terminal" evidence="9">
    <location>
        <begin position="15"/>
        <end position="107"/>
    </location>
</feature>
<gene>
    <name evidence="11" type="ORF">BN1723_006823</name>
</gene>
<evidence type="ECO:0000256" key="5">
    <source>
        <dbReference type="ARBA" id="ARBA00022824"/>
    </source>
</evidence>
<evidence type="ECO:0000313" key="11">
    <source>
        <dbReference type="EMBL" id="CRK45982.1"/>
    </source>
</evidence>
<feature type="transmembrane region" description="Helical" evidence="8">
    <location>
        <begin position="532"/>
        <end position="556"/>
    </location>
</feature>
<comment type="function">
    <text evidence="8">Subunit of the oligosaccharyl transferase (OST) complex that catalyzes the initial transfer of a defined glycan (Glc(3)Man(9)GlcNAc(2) in eukaryotes) from the lipid carrier dolichol-pyrophosphate to an asparagine residue within an Asn-X-Ser/Thr consensus motif in nascent polypeptide chains, the first step in protein N-glycosylation. N-glycosylation occurs cotranslationally and the complex associates with the Sec61 complex at the channel-forming translocon complex that mediates protein translocation across the endoplasmic reticulum (ER).</text>
</comment>
<evidence type="ECO:0000256" key="6">
    <source>
        <dbReference type="ARBA" id="ARBA00022989"/>
    </source>
</evidence>
<dbReference type="PANTHER" id="PTHR10830:SF0">
    <property type="entry name" value="DOLICHYL-DIPHOSPHOOLIGOSACCHARIDE--PROTEIN GLYCOSYLTRANSFERASE 48 KDA SUBUNIT"/>
    <property type="match status" value="1"/>
</dbReference>
<keyword evidence="6 8" id="KW-1133">Transmembrane helix</keyword>
<evidence type="ECO:0000256" key="1">
    <source>
        <dbReference type="ARBA" id="ARBA00004479"/>
    </source>
</evidence>
<evidence type="ECO:0000256" key="8">
    <source>
        <dbReference type="RuleBase" id="RU361142"/>
    </source>
</evidence>
<protein>
    <recommendedName>
        <fullName evidence="8">Dolichyl-diphosphooligosaccharide--protein glycosyltransferase subunit WBP1</fullName>
        <shortName evidence="8">Oligosaccharyl transferase subunit WBP1</shortName>
    </recommendedName>
</protein>
<dbReference type="Pfam" id="PF03345">
    <property type="entry name" value="OST48_N"/>
    <property type="match status" value="2"/>
</dbReference>
<organism evidence="11 12">
    <name type="scientific">Verticillium longisporum</name>
    <name type="common">Verticillium dahliae var. longisporum</name>
    <dbReference type="NCBI Taxonomy" id="100787"/>
    <lineage>
        <taxon>Eukaryota</taxon>
        <taxon>Fungi</taxon>
        <taxon>Dikarya</taxon>
        <taxon>Ascomycota</taxon>
        <taxon>Pezizomycotina</taxon>
        <taxon>Sordariomycetes</taxon>
        <taxon>Hypocreomycetidae</taxon>
        <taxon>Glomerellales</taxon>
        <taxon>Plectosphaerellaceae</taxon>
        <taxon>Verticillium</taxon>
    </lineage>
</organism>
<keyword evidence="7 8" id="KW-0472">Membrane</keyword>
<dbReference type="PANTHER" id="PTHR10830">
    <property type="entry name" value="DOLICHYL-DIPHOSPHOOLIGOSACCHARIDE--PROTEIN GLYCOSYLTRANSFERASE 48 KDA SUBUNIT"/>
    <property type="match status" value="1"/>
</dbReference>
<comment type="subcellular location">
    <subcellularLocation>
        <location evidence="8">Endoplasmic reticulum membrane</location>
        <topology evidence="8">Single-pass type I membrane protein</topology>
    </subcellularLocation>
    <subcellularLocation>
        <location evidence="1">Membrane</location>
        <topology evidence="1">Single-pass type I membrane protein</topology>
    </subcellularLocation>
</comment>
<feature type="domain" description="OST48 middle" evidence="10">
    <location>
        <begin position="414"/>
        <end position="556"/>
    </location>
</feature>
<keyword evidence="5 8" id="KW-0256">Endoplasmic reticulum</keyword>
<evidence type="ECO:0000256" key="3">
    <source>
        <dbReference type="ARBA" id="ARBA00008743"/>
    </source>
</evidence>
<comment type="subunit">
    <text evidence="8">Component of the oligosaccharyltransferase (OST) complex.</text>
</comment>
<dbReference type="InterPro" id="IPR055457">
    <property type="entry name" value="OST48_N"/>
</dbReference>
<dbReference type="GO" id="GO:0008250">
    <property type="term" value="C:oligosaccharyltransferase complex"/>
    <property type="evidence" value="ECO:0007669"/>
    <property type="project" value="TreeGrafter"/>
</dbReference>
<dbReference type="Pfam" id="PF23358">
    <property type="entry name" value="OST48_MD"/>
    <property type="match status" value="1"/>
</dbReference>
<feature type="domain" description="OST48 N-terminal" evidence="9">
    <location>
        <begin position="131"/>
        <end position="394"/>
    </location>
</feature>
<sequence>MSSHTSAPRLSPLTSALLTPILRAPKTAYSYNPKEQGDVIDADELYAAGEQLSLVSSFQARNSARFTVVGSADLLSNKWFDAKVQVKGGDKAKTWNREFAKRVAGWTFHEIGVLRVNGIQHYLKDATGGERLLVLLDDVEEKEQYSTFLGDLESRGFKISYETPKSESLKLFHLGERTFDHVLLFPSKIKSLGPNLTPNILVQFVNAEGNILLTTSSASTIPSTVANLLAEFDISLPLERTGLVVDHFNYDTISAAEKHDVLVLPAPAAVRPDVKSYFRPETEPINEVIAFPSGVGHTLGASALLTPILRAPKTAYSYNPKEQGDVIDTDELYAAGEQLSLVSSFQARNSARFTVVGSADLLSNKWFDAKVQVKGGDKAKTWNREFAKRVAGWTFHEIGVLRVNGIQHYLKESPEDLNPSIYRINSTVSYSVSLSEYSWDSWGPFFVPEEDELQVEFSMLSAYHRRNLKPVHSDLKAATYETTFDLPDQHGVYNFLTNYKRPFLSNVYEKNTVTVRHMAHDEFTRSYAITGAWTPLGGIVITVLGFLSFSAVWMYSAPAKQVGAKKTQ</sequence>
<evidence type="ECO:0000259" key="9">
    <source>
        <dbReference type="Pfam" id="PF03345"/>
    </source>
</evidence>
<dbReference type="Proteomes" id="UP000045706">
    <property type="component" value="Unassembled WGS sequence"/>
</dbReference>
<evidence type="ECO:0000259" key="10">
    <source>
        <dbReference type="Pfam" id="PF23358"/>
    </source>
</evidence>
<name>A0A0G4NHM6_VERLO</name>
<evidence type="ECO:0000313" key="12">
    <source>
        <dbReference type="Proteomes" id="UP000045706"/>
    </source>
</evidence>
<evidence type="ECO:0000256" key="2">
    <source>
        <dbReference type="ARBA" id="ARBA00004922"/>
    </source>
</evidence>
<accession>A0A0G4NHM6</accession>
<dbReference type="EMBL" id="CVQI01035162">
    <property type="protein sequence ID" value="CRK45982.1"/>
    <property type="molecule type" value="Genomic_DNA"/>
</dbReference>
<dbReference type="GO" id="GO:0018279">
    <property type="term" value="P:protein N-linked glycosylation via asparagine"/>
    <property type="evidence" value="ECO:0007669"/>
    <property type="project" value="UniProtKB-UniRule"/>
</dbReference>
<keyword evidence="4 8" id="KW-0812">Transmembrane</keyword>
<dbReference type="UniPathway" id="UPA00378"/>
<dbReference type="AlphaFoldDB" id="A0A0G4NHM6"/>
<dbReference type="InterPro" id="IPR005013">
    <property type="entry name" value="DDOST_48_kDa_subunit"/>
</dbReference>
<evidence type="ECO:0000256" key="4">
    <source>
        <dbReference type="ARBA" id="ARBA00022692"/>
    </source>
</evidence>
<evidence type="ECO:0000256" key="7">
    <source>
        <dbReference type="ARBA" id="ARBA00023136"/>
    </source>
</evidence>
<proteinExistence type="inferred from homology"/>
<reference evidence="12" key="1">
    <citation type="submission" date="2015-05" db="EMBL/GenBank/DDBJ databases">
        <authorList>
            <person name="Fogelqvist Johan"/>
        </authorList>
    </citation>
    <scope>NUCLEOTIDE SEQUENCE [LARGE SCALE GENOMIC DNA]</scope>
</reference>
<comment type="pathway">
    <text evidence="2 8">Protein modification; protein glycosylation.</text>
</comment>
<dbReference type="InterPro" id="IPR055459">
    <property type="entry name" value="OST48_MD"/>
</dbReference>